<evidence type="ECO:0000256" key="5">
    <source>
        <dbReference type="ARBA" id="ARBA00022840"/>
    </source>
</evidence>
<dbReference type="GO" id="GO:0004674">
    <property type="term" value="F:protein serine/threonine kinase activity"/>
    <property type="evidence" value="ECO:0007669"/>
    <property type="project" value="UniProtKB-KW"/>
</dbReference>
<dbReference type="OrthoDB" id="193931at2759"/>
<accession>A0A835YYP7</accession>
<dbReference type="InterPro" id="IPR008271">
    <property type="entry name" value="Ser/Thr_kinase_AS"/>
</dbReference>
<evidence type="ECO:0000256" key="4">
    <source>
        <dbReference type="ARBA" id="ARBA00022777"/>
    </source>
</evidence>
<dbReference type="GO" id="GO:0005737">
    <property type="term" value="C:cytoplasm"/>
    <property type="evidence" value="ECO:0007669"/>
    <property type="project" value="TreeGrafter"/>
</dbReference>
<dbReference type="SUPFAM" id="SSF56112">
    <property type="entry name" value="Protein kinase-like (PK-like)"/>
    <property type="match status" value="1"/>
</dbReference>
<keyword evidence="1 7" id="KW-0723">Serine/threonine-protein kinase</keyword>
<evidence type="ECO:0000313" key="8">
    <source>
        <dbReference type="Proteomes" id="UP000664859"/>
    </source>
</evidence>
<feature type="domain" description="Protein kinase" evidence="6">
    <location>
        <begin position="1"/>
        <end position="264"/>
    </location>
</feature>
<evidence type="ECO:0000256" key="2">
    <source>
        <dbReference type="ARBA" id="ARBA00022679"/>
    </source>
</evidence>
<dbReference type="EMBL" id="JAFCMP010000174">
    <property type="protein sequence ID" value="KAG5184217.1"/>
    <property type="molecule type" value="Genomic_DNA"/>
</dbReference>
<evidence type="ECO:0000256" key="3">
    <source>
        <dbReference type="ARBA" id="ARBA00022741"/>
    </source>
</evidence>
<evidence type="ECO:0000313" key="7">
    <source>
        <dbReference type="EMBL" id="KAG5184217.1"/>
    </source>
</evidence>
<dbReference type="AlphaFoldDB" id="A0A835YYP7"/>
<sequence length="502" mass="55132">MSGKVKLGRDPKDNSLVAIKLIYLDTMSARAAQHLQREVQAMMKLQHPNIMQLKDFYNTVYTKKNGQQRQVAALVLELAEAGELFEFVMHTGSFPDPLARTLFSQLTSAMVQCHANGVSHRDLKPENVLLDGRFQLKVADFGLAAVMDSTDSGAMCVTKCGTRSYMAPEVLAGRRAYDPTKADVWSAGVVLFIMIAGNPPFEEASSTDWWYLACRCGRYDRFWAAHLRTCPDFPTLAQDLLNKIFVEDPTKRPTFEQIREHPWLKEGPVWEPAQLEMELRQRLARVQTSKALQKQRELIKKRQKRAGTNAHDPFADNVERSAAALSRSLVPAAVLNTPRALMATLYSSWPLDQLLAAVASALSSCAHDSSANAHEDGDEGATPTEPVLDAPAVTVKEQSAKVKALFPLRQVEVVAHVYGGDDANGGLLLVNLTKLQGDAWRFDAIRRAVIASLEQEGAICSNDAASTSQDASDVFDADEALEGDVPTTLSVGSHASEEIELI</sequence>
<dbReference type="PROSITE" id="PS50011">
    <property type="entry name" value="PROTEIN_KINASE_DOM"/>
    <property type="match status" value="1"/>
</dbReference>
<organism evidence="7 8">
    <name type="scientific">Tribonema minus</name>
    <dbReference type="NCBI Taxonomy" id="303371"/>
    <lineage>
        <taxon>Eukaryota</taxon>
        <taxon>Sar</taxon>
        <taxon>Stramenopiles</taxon>
        <taxon>Ochrophyta</taxon>
        <taxon>PX clade</taxon>
        <taxon>Xanthophyceae</taxon>
        <taxon>Tribonematales</taxon>
        <taxon>Tribonemataceae</taxon>
        <taxon>Tribonema</taxon>
    </lineage>
</organism>
<dbReference type="GO" id="GO:0005524">
    <property type="term" value="F:ATP binding"/>
    <property type="evidence" value="ECO:0007669"/>
    <property type="project" value="UniProtKB-KW"/>
</dbReference>
<evidence type="ECO:0000259" key="6">
    <source>
        <dbReference type="PROSITE" id="PS50011"/>
    </source>
</evidence>
<dbReference type="Pfam" id="PF00069">
    <property type="entry name" value="Pkinase"/>
    <property type="match status" value="1"/>
</dbReference>
<evidence type="ECO:0000256" key="1">
    <source>
        <dbReference type="ARBA" id="ARBA00022527"/>
    </source>
</evidence>
<reference evidence="7" key="1">
    <citation type="submission" date="2021-02" db="EMBL/GenBank/DDBJ databases">
        <title>First Annotated Genome of the Yellow-green Alga Tribonema minus.</title>
        <authorList>
            <person name="Mahan K.M."/>
        </authorList>
    </citation>
    <scope>NUCLEOTIDE SEQUENCE</scope>
    <source>
        <strain evidence="7">UTEX B ZZ1240</strain>
    </source>
</reference>
<proteinExistence type="predicted"/>
<keyword evidence="8" id="KW-1185">Reference proteome</keyword>
<dbReference type="PANTHER" id="PTHR24346">
    <property type="entry name" value="MAP/MICROTUBULE AFFINITY-REGULATING KINASE"/>
    <property type="match status" value="1"/>
</dbReference>
<keyword evidence="5" id="KW-0067">ATP-binding</keyword>
<name>A0A835YYP7_9STRA</name>
<dbReference type="Proteomes" id="UP000664859">
    <property type="component" value="Unassembled WGS sequence"/>
</dbReference>
<keyword evidence="2" id="KW-0808">Transferase</keyword>
<dbReference type="FunFam" id="1.10.510.10:FF:000571">
    <property type="entry name" value="Maternal embryonic leucine zipper kinase"/>
    <property type="match status" value="1"/>
</dbReference>
<protein>
    <submittedName>
        <fullName evidence="7">Serine/threonine protein kinase</fullName>
    </submittedName>
</protein>
<dbReference type="PANTHER" id="PTHR24346:SF82">
    <property type="entry name" value="KP78A-RELATED"/>
    <property type="match status" value="1"/>
</dbReference>
<dbReference type="Gene3D" id="1.10.510.10">
    <property type="entry name" value="Transferase(Phosphotransferase) domain 1"/>
    <property type="match status" value="1"/>
</dbReference>
<dbReference type="InterPro" id="IPR000719">
    <property type="entry name" value="Prot_kinase_dom"/>
</dbReference>
<dbReference type="PROSITE" id="PS00108">
    <property type="entry name" value="PROTEIN_KINASE_ST"/>
    <property type="match status" value="1"/>
</dbReference>
<dbReference type="GO" id="GO:0035556">
    <property type="term" value="P:intracellular signal transduction"/>
    <property type="evidence" value="ECO:0007669"/>
    <property type="project" value="TreeGrafter"/>
</dbReference>
<dbReference type="InterPro" id="IPR011009">
    <property type="entry name" value="Kinase-like_dom_sf"/>
</dbReference>
<dbReference type="SMART" id="SM00220">
    <property type="entry name" value="S_TKc"/>
    <property type="match status" value="1"/>
</dbReference>
<comment type="caution">
    <text evidence="7">The sequence shown here is derived from an EMBL/GenBank/DDBJ whole genome shotgun (WGS) entry which is preliminary data.</text>
</comment>
<gene>
    <name evidence="7" type="ORF">JKP88DRAFT_354489</name>
</gene>
<keyword evidence="3" id="KW-0547">Nucleotide-binding</keyword>
<keyword evidence="4 7" id="KW-0418">Kinase</keyword>